<evidence type="ECO:0000256" key="1">
    <source>
        <dbReference type="SAM" id="Coils"/>
    </source>
</evidence>
<reference evidence="2" key="1">
    <citation type="submission" date="2021-06" db="EMBL/GenBank/DDBJ databases">
        <authorList>
            <person name="Kallberg Y."/>
            <person name="Tangrot J."/>
            <person name="Rosling A."/>
        </authorList>
    </citation>
    <scope>NUCLEOTIDE SEQUENCE</scope>
    <source>
        <strain evidence="2">IA702</strain>
    </source>
</reference>
<evidence type="ECO:0000313" key="2">
    <source>
        <dbReference type="EMBL" id="CAG8620108.1"/>
    </source>
</evidence>
<dbReference type="Proteomes" id="UP000789572">
    <property type="component" value="Unassembled WGS sequence"/>
</dbReference>
<evidence type="ECO:0000313" key="3">
    <source>
        <dbReference type="Proteomes" id="UP000789572"/>
    </source>
</evidence>
<accession>A0A9N9GMU3</accession>
<sequence>RQENGLKTVTEVNDELNKIAQELGLDNFNDLTVDNLSNLKKAEAERNHARNSLRTNNLNTLPQIPANETLQTLLDRPTQQELDQVKKDKNELGEKNKILSDENNNLQNQIINKNSTISAKDEVIADLDADKQKLETDKSQLENKLKDFINPNDKNKLEKVAKDAGFGFTQKDIDEAVQKEKEN</sequence>
<protein>
    <submittedName>
        <fullName evidence="2">20_t:CDS:1</fullName>
    </submittedName>
</protein>
<comment type="caution">
    <text evidence="2">The sequence shown here is derived from an EMBL/GenBank/DDBJ whole genome shotgun (WGS) entry which is preliminary data.</text>
</comment>
<keyword evidence="1" id="KW-0175">Coiled coil</keyword>
<keyword evidence="3" id="KW-1185">Reference proteome</keyword>
<organism evidence="2 3">
    <name type="scientific">Paraglomus occultum</name>
    <dbReference type="NCBI Taxonomy" id="144539"/>
    <lineage>
        <taxon>Eukaryota</taxon>
        <taxon>Fungi</taxon>
        <taxon>Fungi incertae sedis</taxon>
        <taxon>Mucoromycota</taxon>
        <taxon>Glomeromycotina</taxon>
        <taxon>Glomeromycetes</taxon>
        <taxon>Paraglomerales</taxon>
        <taxon>Paraglomeraceae</taxon>
        <taxon>Paraglomus</taxon>
    </lineage>
</organism>
<proteinExistence type="predicted"/>
<name>A0A9N9GMU3_9GLOM</name>
<dbReference type="EMBL" id="CAJVPJ010002389">
    <property type="protein sequence ID" value="CAG8620108.1"/>
    <property type="molecule type" value="Genomic_DNA"/>
</dbReference>
<dbReference type="AlphaFoldDB" id="A0A9N9GMU3"/>
<feature type="non-terminal residue" evidence="2">
    <location>
        <position position="1"/>
    </location>
</feature>
<feature type="coiled-coil region" evidence="1">
    <location>
        <begin position="39"/>
        <end position="144"/>
    </location>
</feature>
<gene>
    <name evidence="2" type="ORF">POCULU_LOCUS8375</name>
</gene>